<dbReference type="EMBL" id="NEVH01027067">
    <property type="protein sequence ID" value="PNF13935.1"/>
    <property type="molecule type" value="Genomic_DNA"/>
</dbReference>
<sequence>MSHPSRCSLHQEEFTFGEHPSKPTIRNAWFGSNSETRGRFREGLDSNIVVQCSVGPIVTLHGRITAREYVGRLRNQVHPMVQTLFPNNGAVFQIRQCPLLETRVRNRFPPPTPLSQPEDVIQEERYKIPLDTVQNLYKSVQRTASEQKAKGNPTPY</sequence>
<organism evidence="1 2">
    <name type="scientific">Cryptotermes secundus</name>
    <dbReference type="NCBI Taxonomy" id="105785"/>
    <lineage>
        <taxon>Eukaryota</taxon>
        <taxon>Metazoa</taxon>
        <taxon>Ecdysozoa</taxon>
        <taxon>Arthropoda</taxon>
        <taxon>Hexapoda</taxon>
        <taxon>Insecta</taxon>
        <taxon>Pterygota</taxon>
        <taxon>Neoptera</taxon>
        <taxon>Polyneoptera</taxon>
        <taxon>Dictyoptera</taxon>
        <taxon>Blattodea</taxon>
        <taxon>Blattoidea</taxon>
        <taxon>Termitoidae</taxon>
        <taxon>Kalotermitidae</taxon>
        <taxon>Cryptotermitinae</taxon>
        <taxon>Cryptotermes</taxon>
    </lineage>
</organism>
<reference evidence="1 2" key="1">
    <citation type="submission" date="2017-12" db="EMBL/GenBank/DDBJ databases">
        <title>Hemimetabolous genomes reveal molecular basis of termite eusociality.</title>
        <authorList>
            <person name="Harrison M.C."/>
            <person name="Jongepier E."/>
            <person name="Robertson H.M."/>
            <person name="Arning N."/>
            <person name="Bitard-Feildel T."/>
            <person name="Chao H."/>
            <person name="Childers C.P."/>
            <person name="Dinh H."/>
            <person name="Doddapaneni H."/>
            <person name="Dugan S."/>
            <person name="Gowin J."/>
            <person name="Greiner C."/>
            <person name="Han Y."/>
            <person name="Hu H."/>
            <person name="Hughes D.S.T."/>
            <person name="Huylmans A.-K."/>
            <person name="Kemena C."/>
            <person name="Kremer L.P.M."/>
            <person name="Lee S.L."/>
            <person name="Lopez-Ezquerra A."/>
            <person name="Mallet L."/>
            <person name="Monroy-Kuhn J.M."/>
            <person name="Moser A."/>
            <person name="Murali S.C."/>
            <person name="Muzny D.M."/>
            <person name="Otani S."/>
            <person name="Piulachs M.-D."/>
            <person name="Poelchau M."/>
            <person name="Qu J."/>
            <person name="Schaub F."/>
            <person name="Wada-Katsumata A."/>
            <person name="Worley K.C."/>
            <person name="Xie Q."/>
            <person name="Ylla G."/>
            <person name="Poulsen M."/>
            <person name="Gibbs R.A."/>
            <person name="Schal C."/>
            <person name="Richards S."/>
            <person name="Belles X."/>
            <person name="Korb J."/>
            <person name="Bornberg-Bauer E."/>
        </authorList>
    </citation>
    <scope>NUCLEOTIDE SEQUENCE [LARGE SCALE GENOMIC DNA]</scope>
    <source>
        <tissue evidence="1">Whole body</tissue>
    </source>
</reference>
<comment type="caution">
    <text evidence="1">The sequence shown here is derived from an EMBL/GenBank/DDBJ whole genome shotgun (WGS) entry which is preliminary data.</text>
</comment>
<evidence type="ECO:0000313" key="2">
    <source>
        <dbReference type="Proteomes" id="UP000235965"/>
    </source>
</evidence>
<protein>
    <submittedName>
        <fullName evidence="1">Uncharacterized protein</fullName>
    </submittedName>
</protein>
<accession>A0A2J7PC78</accession>
<dbReference type="Proteomes" id="UP000235965">
    <property type="component" value="Unassembled WGS sequence"/>
</dbReference>
<evidence type="ECO:0000313" key="1">
    <source>
        <dbReference type="EMBL" id="PNF13935.1"/>
    </source>
</evidence>
<keyword evidence="2" id="KW-1185">Reference proteome</keyword>
<proteinExistence type="predicted"/>
<dbReference type="AlphaFoldDB" id="A0A2J7PC78"/>
<gene>
    <name evidence="1" type="ORF">B7P43_G09856</name>
</gene>
<name>A0A2J7PC78_9NEOP</name>
<dbReference type="InParanoid" id="A0A2J7PC78"/>